<proteinExistence type="predicted"/>
<accession>A0A9X3J7A4</accession>
<dbReference type="PANTHER" id="PTHR30469">
    <property type="entry name" value="MULTIDRUG RESISTANCE PROTEIN MDTA"/>
    <property type="match status" value="1"/>
</dbReference>
<dbReference type="Gene3D" id="2.40.50.100">
    <property type="match status" value="1"/>
</dbReference>
<comment type="caution">
    <text evidence="3">The sequence shown here is derived from an EMBL/GenBank/DDBJ whole genome shotgun (WGS) entry which is preliminary data.</text>
</comment>
<evidence type="ECO:0000313" key="3">
    <source>
        <dbReference type="EMBL" id="MCY1723524.1"/>
    </source>
</evidence>
<keyword evidence="1" id="KW-0175">Coiled coil</keyword>
<name>A0A9X3J7A4_9BACT</name>
<protein>
    <submittedName>
        <fullName evidence="3">Efflux RND transporter periplasmic adaptor subunit</fullName>
    </submittedName>
</protein>
<sequence length="406" mass="45037">MGDKNRLFIIIIIAVFALSSAAFYFYSKYNVPSTLKAGSFQTETIERGTVISSIKASGVVESESEVLILSPARSIIKKVLVEPGSWVGKGELILQLDKENVAKEIEQISDQLEMKRNSLEKTQLNAQSTRLDLGYNEEVKKLRITSLKSTLADQQQLLEVGGISPARIEKTKQEIVLAEKDLETLVEKNSIRLKQLAADEKGLILQIKAQGKDLDEKQNLLKKLDIKAPSAGIILAVTGNEGSRVDADKTLVRMSDLTSFKVIGSIDEKFAKQLKTGNRVFVKIDNEDLPGRVGNITPMVENQKVQFTVHLQDKSHPKLISNQSVEVHIINSDKENVLRIKKIPAFESGNQQQVFVIKGNEAIKTNIILGTIGNDYCEIVSGITEGEKVIIDDLNFRGLDRIEIEN</sequence>
<dbReference type="PANTHER" id="PTHR30469:SF33">
    <property type="entry name" value="SLR1207 PROTEIN"/>
    <property type="match status" value="1"/>
</dbReference>
<keyword evidence="4" id="KW-1185">Reference proteome</keyword>
<dbReference type="Gene3D" id="2.40.30.170">
    <property type="match status" value="1"/>
</dbReference>
<evidence type="ECO:0000256" key="2">
    <source>
        <dbReference type="SAM" id="Phobius"/>
    </source>
</evidence>
<gene>
    <name evidence="3" type="ORF">OU798_24445</name>
</gene>
<evidence type="ECO:0000313" key="4">
    <source>
        <dbReference type="Proteomes" id="UP001145087"/>
    </source>
</evidence>
<dbReference type="EMBL" id="JAPOHD010000069">
    <property type="protein sequence ID" value="MCY1723524.1"/>
    <property type="molecule type" value="Genomic_DNA"/>
</dbReference>
<feature type="transmembrane region" description="Helical" evidence="2">
    <location>
        <begin position="7"/>
        <end position="26"/>
    </location>
</feature>
<dbReference type="Proteomes" id="UP001145087">
    <property type="component" value="Unassembled WGS sequence"/>
</dbReference>
<dbReference type="AlphaFoldDB" id="A0A9X3J7A4"/>
<feature type="coiled-coil region" evidence="1">
    <location>
        <begin position="98"/>
        <end position="125"/>
    </location>
</feature>
<dbReference type="Gene3D" id="2.40.420.20">
    <property type="match status" value="1"/>
</dbReference>
<keyword evidence="2" id="KW-1133">Transmembrane helix</keyword>
<reference evidence="3" key="1">
    <citation type="submission" date="2022-11" db="EMBL/GenBank/DDBJ databases">
        <title>Marilongibacter aestuarii gen. nov., sp. nov., isolated from tidal flat sediment.</title>
        <authorList>
            <person name="Jiayan W."/>
        </authorList>
    </citation>
    <scope>NUCLEOTIDE SEQUENCE</scope>
    <source>
        <strain evidence="3">Z1-6</strain>
    </source>
</reference>
<dbReference type="RefSeq" id="WP_343335850.1">
    <property type="nucleotide sequence ID" value="NZ_JAPOHD010000069.1"/>
</dbReference>
<dbReference type="GO" id="GO:1990281">
    <property type="term" value="C:efflux pump complex"/>
    <property type="evidence" value="ECO:0007669"/>
    <property type="project" value="TreeGrafter"/>
</dbReference>
<dbReference type="GO" id="GO:0015562">
    <property type="term" value="F:efflux transmembrane transporter activity"/>
    <property type="evidence" value="ECO:0007669"/>
    <property type="project" value="TreeGrafter"/>
</dbReference>
<dbReference type="Gene3D" id="1.10.287.470">
    <property type="entry name" value="Helix hairpin bin"/>
    <property type="match status" value="1"/>
</dbReference>
<keyword evidence="2" id="KW-0812">Transmembrane</keyword>
<evidence type="ECO:0000256" key="1">
    <source>
        <dbReference type="SAM" id="Coils"/>
    </source>
</evidence>
<organism evidence="3 4">
    <name type="scientific">Draconibacterium aestuarii</name>
    <dbReference type="NCBI Taxonomy" id="2998507"/>
    <lineage>
        <taxon>Bacteria</taxon>
        <taxon>Pseudomonadati</taxon>
        <taxon>Bacteroidota</taxon>
        <taxon>Bacteroidia</taxon>
        <taxon>Marinilabiliales</taxon>
        <taxon>Prolixibacteraceae</taxon>
        <taxon>Draconibacterium</taxon>
    </lineage>
</organism>
<keyword evidence="2" id="KW-0472">Membrane</keyword>